<feature type="transmembrane region" description="Helical" evidence="2">
    <location>
        <begin position="280"/>
        <end position="305"/>
    </location>
</feature>
<feature type="region of interest" description="Disordered" evidence="1">
    <location>
        <begin position="399"/>
        <end position="458"/>
    </location>
</feature>
<feature type="compositionally biased region" description="Low complexity" evidence="1">
    <location>
        <begin position="36"/>
        <end position="52"/>
    </location>
</feature>
<dbReference type="PANTHER" id="PTHR48125:SF10">
    <property type="entry name" value="OS12G0136300 PROTEIN"/>
    <property type="match status" value="1"/>
</dbReference>
<evidence type="ECO:0000256" key="1">
    <source>
        <dbReference type="SAM" id="MobiDB-lite"/>
    </source>
</evidence>
<protein>
    <recommendedName>
        <fullName evidence="5">Glycerophosphoryl diester phosphodiesterase family protein</fullName>
    </recommendedName>
</protein>
<accession>A0ABP5IUH5</accession>
<reference evidence="4" key="1">
    <citation type="journal article" date="2019" name="Int. J. Syst. Evol. Microbiol.">
        <title>The Global Catalogue of Microorganisms (GCM) 10K type strain sequencing project: providing services to taxonomists for standard genome sequencing and annotation.</title>
        <authorList>
            <consortium name="The Broad Institute Genomics Platform"/>
            <consortium name="The Broad Institute Genome Sequencing Center for Infectious Disease"/>
            <person name="Wu L."/>
            <person name="Ma J."/>
        </authorList>
    </citation>
    <scope>NUCLEOTIDE SEQUENCE [LARGE SCALE GENOMIC DNA]</scope>
    <source>
        <strain evidence="4">JCM 14559</strain>
    </source>
</reference>
<keyword evidence="2" id="KW-0812">Transmembrane</keyword>
<proteinExistence type="predicted"/>
<keyword evidence="2" id="KW-0472">Membrane</keyword>
<sequence length="458" mass="47047">MSGDGGSPGQQQNGGQPQGPTAPGPGAPGPGGVPGAPGHWPGYGPAFGQPGWSTGGGWGRGPWGGVPVAPKPGVLPLRPLGFGEMFGAVFDTVRRYVRPLYLPLSVVVGIGAVPLLAVAFLISGSLRDGVEDFPDITVMDPTDTQVWNLARPLLLFFGMSALVGLVLYVVAGPLATVVLRAATLGRKLTAAQAWQEARPRLKASVATLALVYGPMLLLEALLMTGAVLFGDGLLLPFLLVGCGAFYVTFRLAPQIPVAVLEESGARTAVRRAWQLNRNNWWRSLGLTSLVSLLGAIGTTVINFPLRMVVAVMLPVGAAASGDGGDTRGTITVVLVLTALVSLVTMLATSPLVPLVNGVLYIDRRIRNERLDIALAEAAGIRFAESAAYPQYAPVPAQYAPAQPAPAQPAPAQPAPAQPAPAQPAQPAPARPASAPAEPASGEPGRPAEPPVGKGPEGS</sequence>
<dbReference type="Proteomes" id="UP001500897">
    <property type="component" value="Unassembled WGS sequence"/>
</dbReference>
<feature type="transmembrane region" description="Helical" evidence="2">
    <location>
        <begin position="330"/>
        <end position="361"/>
    </location>
</feature>
<organism evidence="3 4">
    <name type="scientific">Kitasatospora saccharophila</name>
    <dbReference type="NCBI Taxonomy" id="407973"/>
    <lineage>
        <taxon>Bacteria</taxon>
        <taxon>Bacillati</taxon>
        <taxon>Actinomycetota</taxon>
        <taxon>Actinomycetes</taxon>
        <taxon>Kitasatosporales</taxon>
        <taxon>Streptomycetaceae</taxon>
        <taxon>Kitasatospora</taxon>
    </lineage>
</organism>
<dbReference type="PANTHER" id="PTHR48125">
    <property type="entry name" value="LP07818P1"/>
    <property type="match status" value="1"/>
</dbReference>
<feature type="compositionally biased region" description="Low complexity" evidence="1">
    <location>
        <begin position="9"/>
        <end position="19"/>
    </location>
</feature>
<keyword evidence="4" id="KW-1185">Reference proteome</keyword>
<evidence type="ECO:0000313" key="4">
    <source>
        <dbReference type="Proteomes" id="UP001500897"/>
    </source>
</evidence>
<dbReference type="EMBL" id="BAAANS010000028">
    <property type="protein sequence ID" value="GAA2105445.1"/>
    <property type="molecule type" value="Genomic_DNA"/>
</dbReference>
<feature type="transmembrane region" description="Helical" evidence="2">
    <location>
        <begin position="153"/>
        <end position="182"/>
    </location>
</feature>
<evidence type="ECO:0000313" key="3">
    <source>
        <dbReference type="EMBL" id="GAA2105445.1"/>
    </source>
</evidence>
<feature type="compositionally biased region" description="Pro residues" evidence="1">
    <location>
        <begin position="402"/>
        <end position="429"/>
    </location>
</feature>
<keyword evidence="2" id="KW-1133">Transmembrane helix</keyword>
<feature type="transmembrane region" description="Helical" evidence="2">
    <location>
        <begin position="233"/>
        <end position="252"/>
    </location>
</feature>
<comment type="caution">
    <text evidence="3">The sequence shown here is derived from an EMBL/GenBank/DDBJ whole genome shotgun (WGS) entry which is preliminary data.</text>
</comment>
<feature type="transmembrane region" description="Helical" evidence="2">
    <location>
        <begin position="100"/>
        <end position="122"/>
    </location>
</feature>
<dbReference type="RefSeq" id="WP_344554011.1">
    <property type="nucleotide sequence ID" value="NZ_BAAANS010000028.1"/>
</dbReference>
<evidence type="ECO:0000256" key="2">
    <source>
        <dbReference type="SAM" id="Phobius"/>
    </source>
</evidence>
<feature type="compositionally biased region" description="Low complexity" evidence="1">
    <location>
        <begin position="430"/>
        <end position="444"/>
    </location>
</feature>
<feature type="transmembrane region" description="Helical" evidence="2">
    <location>
        <begin position="203"/>
        <end position="227"/>
    </location>
</feature>
<feature type="region of interest" description="Disordered" evidence="1">
    <location>
        <begin position="1"/>
        <end position="59"/>
    </location>
</feature>
<name>A0ABP5IUH5_9ACTN</name>
<evidence type="ECO:0008006" key="5">
    <source>
        <dbReference type="Google" id="ProtNLM"/>
    </source>
</evidence>
<gene>
    <name evidence="3" type="ORF">GCM10009759_42520</name>
</gene>